<evidence type="ECO:0000256" key="1">
    <source>
        <dbReference type="SAM" id="Phobius"/>
    </source>
</evidence>
<keyword evidence="1" id="KW-0472">Membrane</keyword>
<evidence type="ECO:0000313" key="3">
    <source>
        <dbReference type="Proteomes" id="UP001217089"/>
    </source>
</evidence>
<comment type="caution">
    <text evidence="2">The sequence shown here is derived from an EMBL/GenBank/DDBJ whole genome shotgun (WGS) entry which is preliminary data.</text>
</comment>
<keyword evidence="1" id="KW-0812">Transmembrane</keyword>
<dbReference type="Proteomes" id="UP001217089">
    <property type="component" value="Unassembled WGS sequence"/>
</dbReference>
<feature type="transmembrane region" description="Helical" evidence="1">
    <location>
        <begin position="49"/>
        <end position="72"/>
    </location>
</feature>
<reference evidence="2 3" key="1">
    <citation type="submission" date="2022-12" db="EMBL/GenBank/DDBJ databases">
        <title>Chromosome-level genome of Tegillarca granosa.</title>
        <authorList>
            <person name="Kim J."/>
        </authorList>
    </citation>
    <scope>NUCLEOTIDE SEQUENCE [LARGE SCALE GENOMIC DNA]</scope>
    <source>
        <strain evidence="2">Teg-2019</strain>
        <tissue evidence="2">Adductor muscle</tissue>
    </source>
</reference>
<keyword evidence="3" id="KW-1185">Reference proteome</keyword>
<feature type="non-terminal residue" evidence="2">
    <location>
        <position position="90"/>
    </location>
</feature>
<accession>A0ABQ9FN83</accession>
<name>A0ABQ9FN83_TEGGR</name>
<organism evidence="2 3">
    <name type="scientific">Tegillarca granosa</name>
    <name type="common">Malaysian cockle</name>
    <name type="synonym">Anadara granosa</name>
    <dbReference type="NCBI Taxonomy" id="220873"/>
    <lineage>
        <taxon>Eukaryota</taxon>
        <taxon>Metazoa</taxon>
        <taxon>Spiralia</taxon>
        <taxon>Lophotrochozoa</taxon>
        <taxon>Mollusca</taxon>
        <taxon>Bivalvia</taxon>
        <taxon>Autobranchia</taxon>
        <taxon>Pteriomorphia</taxon>
        <taxon>Arcoida</taxon>
        <taxon>Arcoidea</taxon>
        <taxon>Arcidae</taxon>
        <taxon>Tegillarca</taxon>
    </lineage>
</organism>
<dbReference type="EMBL" id="JARBDR010000214">
    <property type="protein sequence ID" value="KAJ8318092.1"/>
    <property type="molecule type" value="Genomic_DNA"/>
</dbReference>
<proteinExistence type="predicted"/>
<protein>
    <submittedName>
        <fullName evidence="2">Uncharacterized protein</fullName>
    </submittedName>
</protein>
<evidence type="ECO:0000313" key="2">
    <source>
        <dbReference type="EMBL" id="KAJ8318092.1"/>
    </source>
</evidence>
<keyword evidence="1" id="KW-1133">Transmembrane helix</keyword>
<sequence length="90" mass="10353">MHDLLFSALAPTELYTSYKTIPYLQTVTVYLQPSQSCGPFRIHQHAITVFYSAVNGLLMLIPVNIIIFYYWMVAAGYAKMEKILCEQLQM</sequence>
<gene>
    <name evidence="2" type="ORF">KUTeg_003183</name>
</gene>